<dbReference type="InterPro" id="IPR029063">
    <property type="entry name" value="SAM-dependent_MTases_sf"/>
</dbReference>
<dbReference type="PANTHER" id="PTHR39290">
    <property type="entry name" value="C3H1-TYPE DOMAIN-CONTAINING PROTEIN-RELATED"/>
    <property type="match status" value="1"/>
</dbReference>
<organism evidence="1 2">
    <name type="scientific">Thraustotheca clavata</name>
    <dbReference type="NCBI Taxonomy" id="74557"/>
    <lineage>
        <taxon>Eukaryota</taxon>
        <taxon>Sar</taxon>
        <taxon>Stramenopiles</taxon>
        <taxon>Oomycota</taxon>
        <taxon>Saprolegniomycetes</taxon>
        <taxon>Saprolegniales</taxon>
        <taxon>Achlyaceae</taxon>
        <taxon>Thraustotheca</taxon>
    </lineage>
</organism>
<dbReference type="SUPFAM" id="SSF53335">
    <property type="entry name" value="S-adenosyl-L-methionine-dependent methyltransferases"/>
    <property type="match status" value="1"/>
</dbReference>
<dbReference type="AlphaFoldDB" id="A0A1W0A1L3"/>
<name>A0A1W0A1L3_9STRA</name>
<dbReference type="PANTHER" id="PTHR39290:SF6">
    <property type="entry name" value="S-ADENOSYL-L-METHIONINE-DEPENDENT METHYLTRANSFERASES SUPERFAMILY PROTEIN"/>
    <property type="match status" value="1"/>
</dbReference>
<accession>A0A1W0A1L3</accession>
<dbReference type="Proteomes" id="UP000243217">
    <property type="component" value="Unassembled WGS sequence"/>
</dbReference>
<reference evidence="1 2" key="1">
    <citation type="journal article" date="2014" name="Genome Biol. Evol.">
        <title>The secreted proteins of Achlya hypogyna and Thraustotheca clavata identify the ancestral oomycete secretome and reveal gene acquisitions by horizontal gene transfer.</title>
        <authorList>
            <person name="Misner I."/>
            <person name="Blouin N."/>
            <person name="Leonard G."/>
            <person name="Richards T.A."/>
            <person name="Lane C.E."/>
        </authorList>
    </citation>
    <scope>NUCLEOTIDE SEQUENCE [LARGE SCALE GENOMIC DNA]</scope>
    <source>
        <strain evidence="1 2">ATCC 34112</strain>
    </source>
</reference>
<protein>
    <recommendedName>
        <fullName evidence="3">MYND-type domain-containing protein</fullName>
    </recommendedName>
</protein>
<evidence type="ECO:0000313" key="1">
    <source>
        <dbReference type="EMBL" id="OQS04138.1"/>
    </source>
</evidence>
<evidence type="ECO:0000313" key="2">
    <source>
        <dbReference type="Proteomes" id="UP000243217"/>
    </source>
</evidence>
<dbReference type="OrthoDB" id="5411518at2759"/>
<keyword evidence="2" id="KW-1185">Reference proteome</keyword>
<gene>
    <name evidence="1" type="ORF">THRCLA_20960</name>
</gene>
<proteinExistence type="predicted"/>
<sequence>MVHREKKRKTAGLANADIAFIEDEIAAVAMEYGLEMDEEVARSIAKRQPKSKRKKTTVIVQPPKMDASGLLALLPKQCAVGPCKSPGCSCHGFVADKKLHDSCHKCDHGVFLHSLIFKKQSDDTKGFHGQVLMGLMYSIVVLGRLAGSVVGSHAWTQASLELLSTALTDHLKDHLVKHQHDKEFDTERPLMKKLCTDLQALILTANQSVAAAGRSEMRIKLACLFDQMYFAIYYTTICLYGRGCGAVATPEVYTALLESHGSTIDRDYEVFVSTELLREGLPDNFHSPYELDKRNKIMPIVLFDMMHARLREGIQLFYEPGMGMSGEMDKAIADLGRVTMLNPKKLTKKQRMNQNKIVVKPKAAVPAYPLLQQWRENVREWSDKLYSRAIPNHEALKAIAEYSPIIEIGAGLGYWSSLLAKLKADVVAFDDLSKLKWSENAAAYDEDEIIETLDPVIPPFTRVYGGGGEVLEQSSFKARTLFLCSPPKSSMARDALRHYKGRYLIHVGEWYGETGDRQFECDVMKSFSLIKRVALPNWTDTACELTIWERKGKKSTTILNIVECSNCSSTQTTLLRRCTLCKTCTYCSEACMNGDVEHHLAEHARRLVFLNNDSLLEFDDPLHYAPFQWDMDTNVDFTTNASWKSVTDKSTSSSSSFSFNF</sequence>
<evidence type="ECO:0008006" key="3">
    <source>
        <dbReference type="Google" id="ProtNLM"/>
    </source>
</evidence>
<dbReference type="EMBL" id="JNBS01000674">
    <property type="protein sequence ID" value="OQS04138.1"/>
    <property type="molecule type" value="Genomic_DNA"/>
</dbReference>
<comment type="caution">
    <text evidence="1">The sequence shown here is derived from an EMBL/GenBank/DDBJ whole genome shotgun (WGS) entry which is preliminary data.</text>
</comment>